<reference evidence="6 7" key="1">
    <citation type="submission" date="2019-03" db="EMBL/GenBank/DDBJ databases">
        <title>Genomic Encyclopedia of Archaeal and Bacterial Type Strains, Phase II (KMG-II): from individual species to whole genera.</title>
        <authorList>
            <person name="Goeker M."/>
        </authorList>
    </citation>
    <scope>NUCLEOTIDE SEQUENCE [LARGE SCALE GENOMIC DNA]</scope>
    <source>
        <strain evidence="6 7">DSM 19035</strain>
    </source>
</reference>
<dbReference type="AlphaFoldDB" id="A0A4R6SZN2"/>
<dbReference type="SUPFAM" id="SSF53187">
    <property type="entry name" value="Zn-dependent exopeptidases"/>
    <property type="match status" value="1"/>
</dbReference>
<evidence type="ECO:0000256" key="1">
    <source>
        <dbReference type="ARBA" id="ARBA00001561"/>
    </source>
</evidence>
<evidence type="ECO:0000313" key="6">
    <source>
        <dbReference type="EMBL" id="TDQ12114.1"/>
    </source>
</evidence>
<comment type="caution">
    <text evidence="6">The sequence shown here is derived from an EMBL/GenBank/DDBJ whole genome shotgun (WGS) entry which is preliminary data.</text>
</comment>
<evidence type="ECO:0000313" key="7">
    <source>
        <dbReference type="Proteomes" id="UP000295620"/>
    </source>
</evidence>
<feature type="chain" id="PRO_5020769460" description="N-acetylmuramoyl-L-alanine amidase" evidence="4">
    <location>
        <begin position="25"/>
        <end position="282"/>
    </location>
</feature>
<evidence type="ECO:0000256" key="3">
    <source>
        <dbReference type="ARBA" id="ARBA00022801"/>
    </source>
</evidence>
<dbReference type="GO" id="GO:0008745">
    <property type="term" value="F:N-acetylmuramoyl-L-alanine amidase activity"/>
    <property type="evidence" value="ECO:0007669"/>
    <property type="project" value="UniProtKB-EC"/>
</dbReference>
<comment type="catalytic activity">
    <reaction evidence="1">
        <text>Hydrolyzes the link between N-acetylmuramoyl residues and L-amino acid residues in certain cell-wall glycopeptides.</text>
        <dbReference type="EC" id="3.5.1.28"/>
    </reaction>
</comment>
<protein>
    <recommendedName>
        <fullName evidence="2">N-acetylmuramoyl-L-alanine amidase</fullName>
        <ecNumber evidence="2">3.5.1.28</ecNumber>
    </recommendedName>
</protein>
<dbReference type="InterPro" id="IPR002508">
    <property type="entry name" value="MurNAc-LAA_cat"/>
</dbReference>
<keyword evidence="3" id="KW-0378">Hydrolase</keyword>
<keyword evidence="7" id="KW-1185">Reference proteome</keyword>
<dbReference type="RefSeq" id="WP_133575125.1">
    <property type="nucleotide sequence ID" value="NZ_SNYC01000003.1"/>
</dbReference>
<organism evidence="6 7">
    <name type="scientific">Pedobacter metabolipauper</name>
    <dbReference type="NCBI Taxonomy" id="425513"/>
    <lineage>
        <taxon>Bacteria</taxon>
        <taxon>Pseudomonadati</taxon>
        <taxon>Bacteroidota</taxon>
        <taxon>Sphingobacteriia</taxon>
        <taxon>Sphingobacteriales</taxon>
        <taxon>Sphingobacteriaceae</taxon>
        <taxon>Pedobacter</taxon>
    </lineage>
</organism>
<dbReference type="SMART" id="SM00646">
    <property type="entry name" value="Ami_3"/>
    <property type="match status" value="1"/>
</dbReference>
<dbReference type="OrthoDB" id="9806267at2"/>
<dbReference type="EC" id="3.5.1.28" evidence="2"/>
<name>A0A4R6SZN2_9SPHI</name>
<dbReference type="GO" id="GO:0030288">
    <property type="term" value="C:outer membrane-bounded periplasmic space"/>
    <property type="evidence" value="ECO:0007669"/>
    <property type="project" value="TreeGrafter"/>
</dbReference>
<dbReference type="CDD" id="cd02696">
    <property type="entry name" value="MurNAc-LAA"/>
    <property type="match status" value="1"/>
</dbReference>
<accession>A0A4R6SZN2</accession>
<dbReference type="Pfam" id="PF01520">
    <property type="entry name" value="Amidase_3"/>
    <property type="match status" value="1"/>
</dbReference>
<evidence type="ECO:0000256" key="2">
    <source>
        <dbReference type="ARBA" id="ARBA00011901"/>
    </source>
</evidence>
<sequence length="282" mass="31843">MIRRRAISLLPLFVLLLSSQVTFSQNYKVKTIVIDAGHGGNKPGAKGSFSLEKDVALQVALKLGKKFETEMPEVKILYTRKTDVDVDFYKRAALANDNNADIFISIHCNSMPDNRVVAGYTTNKSGKKVPRYAYVKNKTTRGTETFVAGSHRLNEQDAAIRENEDVKLEKNYQKNYDGYDPKNPETFIILSLFKNLFRDKSLKLASLIQDNYTKDDNRVNRGVKEQGLLILQRCGLPAILTEIGFISNPTEEEYINSDTGQAEIVNSIFKAVKTYKKETETI</sequence>
<dbReference type="GO" id="GO:0009253">
    <property type="term" value="P:peptidoglycan catabolic process"/>
    <property type="evidence" value="ECO:0007669"/>
    <property type="project" value="InterPro"/>
</dbReference>
<evidence type="ECO:0000256" key="4">
    <source>
        <dbReference type="SAM" id="SignalP"/>
    </source>
</evidence>
<dbReference type="PANTHER" id="PTHR30404:SF0">
    <property type="entry name" value="N-ACETYLMURAMOYL-L-ALANINE AMIDASE AMIC"/>
    <property type="match status" value="1"/>
</dbReference>
<feature type="signal peptide" evidence="4">
    <location>
        <begin position="1"/>
        <end position="24"/>
    </location>
</feature>
<evidence type="ECO:0000259" key="5">
    <source>
        <dbReference type="SMART" id="SM00646"/>
    </source>
</evidence>
<keyword evidence="4" id="KW-0732">Signal</keyword>
<gene>
    <name evidence="6" type="ORF">ATK78_1245</name>
</gene>
<dbReference type="EMBL" id="SNYC01000003">
    <property type="protein sequence ID" value="TDQ12114.1"/>
    <property type="molecule type" value="Genomic_DNA"/>
</dbReference>
<proteinExistence type="predicted"/>
<feature type="domain" description="MurNAc-LAA" evidence="5">
    <location>
        <begin position="92"/>
        <end position="273"/>
    </location>
</feature>
<dbReference type="InterPro" id="IPR050695">
    <property type="entry name" value="N-acetylmuramoyl_amidase_3"/>
</dbReference>
<dbReference type="Proteomes" id="UP000295620">
    <property type="component" value="Unassembled WGS sequence"/>
</dbReference>
<dbReference type="PANTHER" id="PTHR30404">
    <property type="entry name" value="N-ACETYLMURAMOYL-L-ALANINE AMIDASE"/>
    <property type="match status" value="1"/>
</dbReference>
<dbReference type="Gene3D" id="3.40.630.40">
    <property type="entry name" value="Zn-dependent exopeptidases"/>
    <property type="match status" value="1"/>
</dbReference>